<evidence type="ECO:0000256" key="1">
    <source>
        <dbReference type="SAM" id="Phobius"/>
    </source>
</evidence>
<dbReference type="RefSeq" id="WP_016110372.1">
    <property type="nucleotide sequence ID" value="NZ_KB976174.1"/>
</dbReference>
<protein>
    <recommendedName>
        <fullName evidence="2">Transposase IS4-like domain-containing protein</fullName>
    </recommendedName>
</protein>
<comment type="caution">
    <text evidence="5">The sequence shown here is derived from an EMBL/GenBank/DDBJ whole genome shotgun (WGS) entry which is preliminary data.</text>
</comment>
<evidence type="ECO:0000259" key="2">
    <source>
        <dbReference type="Pfam" id="PF01609"/>
    </source>
</evidence>
<evidence type="ECO:0000313" key="3">
    <source>
        <dbReference type="EMBL" id="EOO24605.1"/>
    </source>
</evidence>
<accession>A0A9W5PJT3</accession>
<dbReference type="GO" id="GO:0006313">
    <property type="term" value="P:DNA transposition"/>
    <property type="evidence" value="ECO:0007669"/>
    <property type="project" value="InterPro"/>
</dbReference>
<dbReference type="GO" id="GO:0004803">
    <property type="term" value="F:transposase activity"/>
    <property type="evidence" value="ECO:0007669"/>
    <property type="project" value="InterPro"/>
</dbReference>
<dbReference type="InterPro" id="IPR002559">
    <property type="entry name" value="Transposase_11"/>
</dbReference>
<sequence length="135" mass="15441">MSRGGKPTKIHTIVDGLGNPILFHLTGGNIFDSTPVCELLDQISIKGSNILGDKAYGSRAIREYITNREATYTIPPKSNAKTPWKVDWYLYKERHVVECFFNKIKHFRRVATRYDKLAISFLAFVYVAAIFRLTQ</sequence>
<dbReference type="Proteomes" id="UP000014018">
    <property type="component" value="Unassembled WGS sequence"/>
</dbReference>
<dbReference type="NCBIfam" id="NF033580">
    <property type="entry name" value="transpos_IS5_3"/>
    <property type="match status" value="1"/>
</dbReference>
<dbReference type="Pfam" id="PF01609">
    <property type="entry name" value="DDE_Tnp_1"/>
    <property type="match status" value="1"/>
</dbReference>
<dbReference type="EMBL" id="AHFB01000160">
    <property type="protein sequence ID" value="EOO24640.1"/>
    <property type="molecule type" value="Genomic_DNA"/>
</dbReference>
<evidence type="ECO:0000313" key="6">
    <source>
        <dbReference type="Proteomes" id="UP000014018"/>
    </source>
</evidence>
<feature type="domain" description="Transposase IS4-like" evidence="2">
    <location>
        <begin position="8"/>
        <end position="82"/>
    </location>
</feature>
<keyword evidence="1" id="KW-1133">Transmembrane helix</keyword>
<organism evidence="5 6">
    <name type="scientific">Bacillus cereus VD133</name>
    <dbReference type="NCBI Taxonomy" id="1053233"/>
    <lineage>
        <taxon>Bacteria</taxon>
        <taxon>Bacillati</taxon>
        <taxon>Bacillota</taxon>
        <taxon>Bacilli</taxon>
        <taxon>Bacillales</taxon>
        <taxon>Bacillaceae</taxon>
        <taxon>Bacillus</taxon>
        <taxon>Bacillus cereus group</taxon>
    </lineage>
</organism>
<proteinExistence type="predicted"/>
<dbReference type="PANTHER" id="PTHR30007:SF1">
    <property type="entry name" value="BLR1914 PROTEIN"/>
    <property type="match status" value="1"/>
</dbReference>
<feature type="transmembrane region" description="Helical" evidence="1">
    <location>
        <begin position="117"/>
        <end position="134"/>
    </location>
</feature>
<evidence type="ECO:0000313" key="5">
    <source>
        <dbReference type="EMBL" id="EOO24640.1"/>
    </source>
</evidence>
<reference evidence="5 6" key="1">
    <citation type="submission" date="2012-12" db="EMBL/GenBank/DDBJ databases">
        <title>The Genome Sequence of Bacillus cereus VD133.</title>
        <authorList>
            <consortium name="The Broad Institute Genome Sequencing Platform"/>
            <consortium name="The Broad Institute Genome Sequencing Center for Infectious Disease"/>
            <person name="Feldgarden M."/>
            <person name="Van der Auwera G.A."/>
            <person name="Mahillon J."/>
            <person name="Duprez V."/>
            <person name="Timmery S."/>
            <person name="Mattelet C."/>
            <person name="Dierick K."/>
            <person name="Sun M."/>
            <person name="Yu Z."/>
            <person name="Zhu L."/>
            <person name="Hu X."/>
            <person name="Shank E.B."/>
            <person name="Swiecicka I."/>
            <person name="Hansen B.M."/>
            <person name="Andrup L."/>
            <person name="Walker B."/>
            <person name="Young S.K."/>
            <person name="Zeng Q."/>
            <person name="Gargeya S."/>
            <person name="Fitzgerald M."/>
            <person name="Haas B."/>
            <person name="Abouelleil A."/>
            <person name="Alvarado L."/>
            <person name="Arachchi H.M."/>
            <person name="Berlin A.M."/>
            <person name="Chapman S.B."/>
            <person name="Dewar J."/>
            <person name="Goldberg J."/>
            <person name="Griggs A."/>
            <person name="Gujja S."/>
            <person name="Hansen M."/>
            <person name="Howarth C."/>
            <person name="Imamovic A."/>
            <person name="Larimer J."/>
            <person name="McCowan C."/>
            <person name="Murphy C."/>
            <person name="Neiman D."/>
            <person name="Pearson M."/>
            <person name="Priest M."/>
            <person name="Roberts A."/>
            <person name="Saif S."/>
            <person name="Shea T."/>
            <person name="Sisk P."/>
            <person name="Sykes S."/>
            <person name="Wortman J."/>
            <person name="Nusbaum C."/>
            <person name="Birren B."/>
        </authorList>
    </citation>
    <scope>NUCLEOTIDE SEQUENCE [LARGE SCALE GENOMIC DNA]</scope>
    <source>
        <strain evidence="5 6">VD133</strain>
    </source>
</reference>
<dbReference type="AlphaFoldDB" id="A0A9W5PJT3"/>
<evidence type="ECO:0000313" key="4">
    <source>
        <dbReference type="EMBL" id="EOO24616.1"/>
    </source>
</evidence>
<keyword evidence="1" id="KW-0812">Transmembrane</keyword>
<dbReference type="EMBL" id="AHFB01000162">
    <property type="protein sequence ID" value="EOO24605.1"/>
    <property type="molecule type" value="Genomic_DNA"/>
</dbReference>
<name>A0A9W5PJT3_BACCE</name>
<keyword evidence="1" id="KW-0472">Membrane</keyword>
<gene>
    <name evidence="5" type="ORF">IIU_06671</name>
    <name evidence="4" type="ORF">IIU_06682</name>
    <name evidence="3" type="ORF">IIU_06692</name>
</gene>
<dbReference type="PANTHER" id="PTHR30007">
    <property type="entry name" value="PHP DOMAIN PROTEIN"/>
    <property type="match status" value="1"/>
</dbReference>
<dbReference type="GO" id="GO:0003677">
    <property type="term" value="F:DNA binding"/>
    <property type="evidence" value="ECO:0007669"/>
    <property type="project" value="InterPro"/>
</dbReference>
<dbReference type="EMBL" id="AHFB01000161">
    <property type="protein sequence ID" value="EOO24616.1"/>
    <property type="molecule type" value="Genomic_DNA"/>
</dbReference>